<keyword evidence="4" id="KW-1185">Reference proteome</keyword>
<protein>
    <recommendedName>
        <fullName evidence="5">DUF1009 domain-containing protein</fullName>
    </recommendedName>
</protein>
<dbReference type="Gene3D" id="3.40.140.80">
    <property type="match status" value="1"/>
</dbReference>
<organism evidence="3 4">
    <name type="scientific">Desulfocurvibacter africanus subsp. africanus str. Walvis Bay</name>
    <dbReference type="NCBI Taxonomy" id="690850"/>
    <lineage>
        <taxon>Bacteria</taxon>
        <taxon>Pseudomonadati</taxon>
        <taxon>Thermodesulfobacteriota</taxon>
        <taxon>Desulfovibrionia</taxon>
        <taxon>Desulfovibrionales</taxon>
        <taxon>Desulfovibrionaceae</taxon>
        <taxon>Desulfocurvibacter</taxon>
    </lineage>
</organism>
<dbReference type="Gene3D" id="3.40.50.20">
    <property type="match status" value="1"/>
</dbReference>
<dbReference type="Pfam" id="PF17930">
    <property type="entry name" value="LpxI_N"/>
    <property type="match status" value="1"/>
</dbReference>
<accession>F3Z0Z9</accession>
<dbReference type="InterPro" id="IPR010415">
    <property type="entry name" value="LpxI_C"/>
</dbReference>
<dbReference type="STRING" id="690850.Desaf_2762"/>
<dbReference type="PANTHER" id="PTHR39962:SF1">
    <property type="entry name" value="LPXI FAMILY PROTEIN"/>
    <property type="match status" value="1"/>
</dbReference>
<dbReference type="Proteomes" id="UP000007844">
    <property type="component" value="Chromosome"/>
</dbReference>
<proteinExistence type="predicted"/>
<evidence type="ECO:0000259" key="1">
    <source>
        <dbReference type="Pfam" id="PF06230"/>
    </source>
</evidence>
<reference evidence="3 4" key="1">
    <citation type="journal article" date="2011" name="J. Bacteriol.">
        <title>Genome sequence of the mercury-methylating and pleomorphic Desulfovibrio africanus Strain Walvis Bay.</title>
        <authorList>
            <person name="Brown S.D."/>
            <person name="Wall J.D."/>
            <person name="Kucken A.M."/>
            <person name="Gilmour C.C."/>
            <person name="Podar M."/>
            <person name="Brandt C.C."/>
            <person name="Teshima H."/>
            <person name="Detter J.C."/>
            <person name="Han C.S."/>
            <person name="Land M.L."/>
            <person name="Lucas S."/>
            <person name="Han J."/>
            <person name="Pennacchio L."/>
            <person name="Nolan M."/>
            <person name="Pitluck S."/>
            <person name="Woyke T."/>
            <person name="Goodwin L."/>
            <person name="Palumbo A.V."/>
            <person name="Elias D.A."/>
        </authorList>
    </citation>
    <scope>NUCLEOTIDE SEQUENCE [LARGE SCALE GENOMIC DNA]</scope>
    <source>
        <strain evidence="3 4">Walvis Bay</strain>
    </source>
</reference>
<dbReference type="InterPro" id="IPR043167">
    <property type="entry name" value="LpxI_C_sf"/>
</dbReference>
<evidence type="ECO:0000313" key="4">
    <source>
        <dbReference type="Proteomes" id="UP000007844"/>
    </source>
</evidence>
<dbReference type="KEGG" id="daf:Desaf_2762"/>
<dbReference type="PANTHER" id="PTHR39962">
    <property type="entry name" value="BLL4848 PROTEIN"/>
    <property type="match status" value="1"/>
</dbReference>
<gene>
    <name evidence="3" type="ORF">Desaf_2762</name>
</gene>
<dbReference type="eggNOG" id="COG3494">
    <property type="taxonomic scope" value="Bacteria"/>
</dbReference>
<feature type="domain" description="LpxI N-terminal" evidence="2">
    <location>
        <begin position="11"/>
        <end position="138"/>
    </location>
</feature>
<dbReference type="InterPro" id="IPR053174">
    <property type="entry name" value="LpxI"/>
</dbReference>
<dbReference type="AlphaFoldDB" id="F3Z0Z9"/>
<sequence>MADAYSGKGTLGLIAGGGRFPFLIADGARKSGLRVVAVGFRSNTDPGLPACVDEYQELRLGQLGKLIDFFKSRGVDRVLMGGTINKARAMDIIPDFRGARLLLKLGGKGDDALLRVISDELASEGMPVRRAHELIPELLMPEGFLAGRRPSTEIMADIRFGWSVAKELGRLDIGQTVVVRRQVVAAVEALEGTDNAIRRGCSLAGQGAVVVKVFKPGQDERLDLPSVGLTTIETMRDVGAACLAVEAGRSLFFDREQALSAANRAGIAVVGVSDSLLAGD</sequence>
<dbReference type="RefSeq" id="WP_014260755.1">
    <property type="nucleotide sequence ID" value="NC_016629.1"/>
</dbReference>
<evidence type="ECO:0000313" key="3">
    <source>
        <dbReference type="EMBL" id="EGJ51077.1"/>
    </source>
</evidence>
<evidence type="ECO:0008006" key="5">
    <source>
        <dbReference type="Google" id="ProtNLM"/>
    </source>
</evidence>
<name>F3Z0Z9_DESAF</name>
<dbReference type="Pfam" id="PF06230">
    <property type="entry name" value="LpxI_C"/>
    <property type="match status" value="1"/>
</dbReference>
<evidence type="ECO:0000259" key="2">
    <source>
        <dbReference type="Pfam" id="PF17930"/>
    </source>
</evidence>
<dbReference type="InterPro" id="IPR041255">
    <property type="entry name" value="LpxI_N"/>
</dbReference>
<dbReference type="EMBL" id="CP003221">
    <property type="protein sequence ID" value="EGJ51077.1"/>
    <property type="molecule type" value="Genomic_DNA"/>
</dbReference>
<feature type="domain" description="LpxI C-terminal" evidence="1">
    <location>
        <begin position="141"/>
        <end position="270"/>
    </location>
</feature>
<dbReference type="HOGENOM" id="CLU_085042_0_0_7"/>